<reference evidence="2 3" key="1">
    <citation type="submission" date="2021-06" db="EMBL/GenBank/DDBJ databases">
        <authorList>
            <person name="Palmer J.M."/>
        </authorList>
    </citation>
    <scope>NUCLEOTIDE SEQUENCE [LARGE SCALE GENOMIC DNA]</scope>
    <source>
        <strain evidence="2 3">XR_2019</strain>
        <tissue evidence="2">Muscle</tissue>
    </source>
</reference>
<sequence length="100" mass="11321">MPYQVEQNRVERSRAGKNGPYGESHLEPLFTLTVLTLSVEQNIYRKTCCFLSVIQKNDVMSNNTFITVLYKKISLLPVSLIHAFSAHLRETCSSLLSATE</sequence>
<accession>A0ABV0X4Y6</accession>
<dbReference type="Proteomes" id="UP001444071">
    <property type="component" value="Unassembled WGS sequence"/>
</dbReference>
<organism evidence="2 3">
    <name type="scientific">Xenotaenia resolanae</name>
    <dbReference type="NCBI Taxonomy" id="208358"/>
    <lineage>
        <taxon>Eukaryota</taxon>
        <taxon>Metazoa</taxon>
        <taxon>Chordata</taxon>
        <taxon>Craniata</taxon>
        <taxon>Vertebrata</taxon>
        <taxon>Euteleostomi</taxon>
        <taxon>Actinopterygii</taxon>
        <taxon>Neopterygii</taxon>
        <taxon>Teleostei</taxon>
        <taxon>Neoteleostei</taxon>
        <taxon>Acanthomorphata</taxon>
        <taxon>Ovalentaria</taxon>
        <taxon>Atherinomorphae</taxon>
        <taxon>Cyprinodontiformes</taxon>
        <taxon>Goodeidae</taxon>
        <taxon>Xenotaenia</taxon>
    </lineage>
</organism>
<proteinExistence type="predicted"/>
<keyword evidence="3" id="KW-1185">Reference proteome</keyword>
<evidence type="ECO:0000313" key="3">
    <source>
        <dbReference type="Proteomes" id="UP001444071"/>
    </source>
</evidence>
<protein>
    <submittedName>
        <fullName evidence="2">Uncharacterized protein</fullName>
    </submittedName>
</protein>
<dbReference type="EMBL" id="JAHRIM010090175">
    <property type="protein sequence ID" value="MEQ2276616.1"/>
    <property type="molecule type" value="Genomic_DNA"/>
</dbReference>
<evidence type="ECO:0000256" key="1">
    <source>
        <dbReference type="SAM" id="MobiDB-lite"/>
    </source>
</evidence>
<name>A0ABV0X4Y6_9TELE</name>
<evidence type="ECO:0000313" key="2">
    <source>
        <dbReference type="EMBL" id="MEQ2276616.1"/>
    </source>
</evidence>
<comment type="caution">
    <text evidence="2">The sequence shown here is derived from an EMBL/GenBank/DDBJ whole genome shotgun (WGS) entry which is preliminary data.</text>
</comment>
<feature type="region of interest" description="Disordered" evidence="1">
    <location>
        <begin position="1"/>
        <end position="23"/>
    </location>
</feature>
<gene>
    <name evidence="2" type="ORF">XENORESO_021903</name>
</gene>